<proteinExistence type="predicted"/>
<dbReference type="OrthoDB" id="18782at2"/>
<dbReference type="RefSeq" id="WP_066483140.1">
    <property type="nucleotide sequence ID" value="NZ_CP014639.1"/>
</dbReference>
<dbReference type="EMBL" id="CP014639">
    <property type="protein sequence ID" value="ANH79125.1"/>
    <property type="molecule type" value="Genomic_DNA"/>
</dbReference>
<dbReference type="Proteomes" id="UP000078162">
    <property type="component" value="Chromosome"/>
</dbReference>
<protein>
    <submittedName>
        <fullName evidence="1">Uncharacterized protein</fullName>
    </submittedName>
</protein>
<name>A0A1A9HWA2_9CHLA</name>
<reference evidence="1 2" key="1">
    <citation type="submission" date="2016-03" db="EMBL/GenBank/DDBJ databases">
        <title>Culture-independent genomics supports pathogen discovery for uncultivable bacteria within the genus Chlamydia.</title>
        <authorList>
            <person name="Taylor-Brown A."/>
            <person name="Bachmann N.L."/>
            <person name="Borel N."/>
            <person name="Polkinghorne A."/>
        </authorList>
    </citation>
    <scope>NUCLEOTIDE SEQUENCE [LARGE SCALE GENOMIC DNA]</scope>
    <source>
        <strain evidence="1 2">2742-308</strain>
    </source>
</reference>
<dbReference type="STRING" id="1806891.Cs308_0955"/>
<dbReference type="PATRIC" id="fig|1806891.3.peg.948"/>
<evidence type="ECO:0000313" key="1">
    <source>
        <dbReference type="EMBL" id="ANH79125.1"/>
    </source>
</evidence>
<keyword evidence="2" id="KW-1185">Reference proteome</keyword>
<dbReference type="AlphaFoldDB" id="A0A1A9HWA2"/>
<dbReference type="KEGG" id="csaz:Cs308_0955"/>
<organism evidence="1 2">
    <name type="scientific">Candidatus Chlamydia sanziniae</name>
    <dbReference type="NCBI Taxonomy" id="1806891"/>
    <lineage>
        <taxon>Bacteria</taxon>
        <taxon>Pseudomonadati</taxon>
        <taxon>Chlamydiota</taxon>
        <taxon>Chlamydiia</taxon>
        <taxon>Chlamydiales</taxon>
        <taxon>Chlamydiaceae</taxon>
        <taxon>Chlamydia/Chlamydophila group</taxon>
        <taxon>Chlamydia</taxon>
    </lineage>
</organism>
<sequence>MQKVPWLRWLEEGVINSWWVILSVLISGFIYDRAIHEVQQEELRLQSRVTLLQEKILKTKEEQIQLQLHLEHWDIPAVIESALIQRLGLIPKGYVKVYRAPGQTTKE</sequence>
<accession>A0A1A9HWA2</accession>
<gene>
    <name evidence="1" type="ORF">Cs308_0955</name>
</gene>
<evidence type="ECO:0000313" key="2">
    <source>
        <dbReference type="Proteomes" id="UP000078162"/>
    </source>
</evidence>